<reference evidence="12 13" key="1">
    <citation type="submission" date="2018-04" db="EMBL/GenBank/DDBJ databases">
        <title>Genomic Encyclopedia of Type Strains, Phase IV (KMG-IV): sequencing the most valuable type-strain genomes for metagenomic binning, comparative biology and taxonomic classification.</title>
        <authorList>
            <person name="Goeker M."/>
        </authorList>
    </citation>
    <scope>NUCLEOTIDE SEQUENCE [LARGE SCALE GENOMIC DNA]</scope>
    <source>
        <strain evidence="12 13">DSM 20705</strain>
    </source>
</reference>
<dbReference type="InterPro" id="IPR036101">
    <property type="entry name" value="CarD-like/TRCF_RID_sf"/>
</dbReference>
<dbReference type="InterPro" id="IPR041471">
    <property type="entry name" value="UvrB_inter"/>
</dbReference>
<dbReference type="Gene3D" id="2.40.10.170">
    <property type="match status" value="1"/>
</dbReference>
<accession>A0A2U1E3K3</accession>
<sequence>MDKLLERIKKEPVLESFLRAYKDGMSALISGVGDEFLDYLITLVAGEDRPFFAVFPTEAEAKQFVDRINEEEIVCEYMPPREKIYYEIKVIDDKVQKDRLSVFQRMINGEVKLIALSLFTLYDFNLNLDFYRDKIIKIKKGDRFNFEELISMLISSGFKREPEVSSRGEFSLRGDIVDIFPICGDGLVRIEFFDDEVDTIRLVDSDSRLSTEYIDEVEIFPSEELIIDDYTKKSLIDGILQDLEKKENREDYKKFDIILEKLRDDSYSSEREILFSYFPEELKVRTFDLVKDYNILFIYPDLAKKEILSYYEYLDMELSHLYLSHEIMDEDIYGDRLFEPDAIKEIKNRSFYVSGLPYNINDVLNFELKIKSVPKYGRDFNEIFKDISKYENEKYRIYLSASDDVKIKAVEESFLEHGFPYTYEDSDENNIVITKKSISNGFVLPSINLVVFGDLNIFGFGEKRGKRKKSKSSSNLRIQDINVGDYVIHEDHGVGEYNGVKTLDIKGVRKDYLEILYKDKDKLYLPVENINQIDKYTSKEGAKPRIYGLDSIQWKKTKEKTRKAINEMARELIELYAVRSKKEGFQFSKDTEWQHEFEDSFKYVETEGQLMAIDEIKADMESKKPMDRLLLGDVGYGKTEVALRAAFKAIMDGKQVAMLTPTTLLAEQHTKTAEERFKNFPVKIRNLSRFRTKKEIDKTVKDLAMGQVDMVIGTHRLLSKDVKFKDLGLLIIDEEQRFGVKHKERIKSLAEDVDVLTLSATPIPRTLSMSLSGIRSMSVIEEPPHNRIPVQTYVLEYNENIIRSAVLKEINRGGQIFFLYNDVKSMEVIKGKLEELIPEARFFIANGQMSERELEDVFYRFENKESDVLITSTIIETGMDLPNVNTLIVYNSDRFGLSTLYQLRGRVGRSNRLAYAYFTYDKSRSISEKAIKRLMAMKEFTDFGSGYKIAMRDLELRGAGNVLGLSQSGHMAEVGYELYMKYLNYAIGELQGKPVRETLNTKIDFMVESAVPEGFIEDTYIRMELYRRISNIQTFKEKDDLTDEIIDRFGDIPEALINLLNIGLIKNIASKHFVKSIIENNNIIKIDYAPEMLDDVDMAKLLKDFPDGLRFDSKLPIIRISIKVNAIETVYKFFNSAFGV</sequence>
<dbReference type="InterPro" id="IPR014001">
    <property type="entry name" value="Helicase_ATP-bd"/>
</dbReference>
<dbReference type="InterPro" id="IPR027417">
    <property type="entry name" value="P-loop_NTPase"/>
</dbReference>
<dbReference type="Pfam" id="PF17757">
    <property type="entry name" value="UvrB_inter"/>
    <property type="match status" value="1"/>
</dbReference>
<evidence type="ECO:0000256" key="6">
    <source>
        <dbReference type="ARBA" id="ARBA00022840"/>
    </source>
</evidence>
<evidence type="ECO:0000259" key="11">
    <source>
        <dbReference type="PROSITE" id="PS51194"/>
    </source>
</evidence>
<dbReference type="AlphaFoldDB" id="A0A2U1E3K3"/>
<dbReference type="Pfam" id="PF02559">
    <property type="entry name" value="CarD_TRCF_RID"/>
    <property type="match status" value="1"/>
</dbReference>
<dbReference type="GO" id="GO:0003678">
    <property type="term" value="F:DNA helicase activity"/>
    <property type="evidence" value="ECO:0007669"/>
    <property type="project" value="TreeGrafter"/>
</dbReference>
<evidence type="ECO:0000313" key="13">
    <source>
        <dbReference type="Proteomes" id="UP000245793"/>
    </source>
</evidence>
<keyword evidence="8 9" id="KW-0234">DNA repair</keyword>
<comment type="similarity">
    <text evidence="9">In the N-terminal section; belongs to the UvrB family.</text>
</comment>
<keyword evidence="13" id="KW-1185">Reference proteome</keyword>
<dbReference type="SMART" id="SM00487">
    <property type="entry name" value="DEXDc"/>
    <property type="match status" value="1"/>
</dbReference>
<dbReference type="PANTHER" id="PTHR47964">
    <property type="entry name" value="ATP-DEPENDENT DNA HELICASE HOMOLOG RECG, CHLOROPLASTIC"/>
    <property type="match status" value="1"/>
</dbReference>
<dbReference type="Gene3D" id="3.30.2060.10">
    <property type="entry name" value="Penicillin-binding protein 1b domain"/>
    <property type="match status" value="1"/>
</dbReference>
<evidence type="ECO:0000256" key="4">
    <source>
        <dbReference type="ARBA" id="ARBA00022801"/>
    </source>
</evidence>
<evidence type="ECO:0000256" key="1">
    <source>
        <dbReference type="ARBA" id="ARBA00022490"/>
    </source>
</evidence>
<comment type="subcellular location">
    <subcellularLocation>
        <location evidence="9">Cytoplasm</location>
    </subcellularLocation>
</comment>
<gene>
    <name evidence="9" type="primary">mfd</name>
    <name evidence="12" type="ORF">C7381_10434</name>
</gene>
<dbReference type="PROSITE" id="PS51192">
    <property type="entry name" value="HELICASE_ATP_BIND_1"/>
    <property type="match status" value="1"/>
</dbReference>
<dbReference type="InterPro" id="IPR001650">
    <property type="entry name" value="Helicase_C-like"/>
</dbReference>
<proteinExistence type="inferred from homology"/>
<keyword evidence="6 9" id="KW-0067">ATP-binding</keyword>
<evidence type="ECO:0000256" key="3">
    <source>
        <dbReference type="ARBA" id="ARBA00022763"/>
    </source>
</evidence>
<evidence type="ECO:0000256" key="8">
    <source>
        <dbReference type="ARBA" id="ARBA00023204"/>
    </source>
</evidence>
<dbReference type="GO" id="GO:0005737">
    <property type="term" value="C:cytoplasm"/>
    <property type="evidence" value="ECO:0007669"/>
    <property type="project" value="UniProtKB-SubCell"/>
</dbReference>
<dbReference type="GO" id="GO:0005524">
    <property type="term" value="F:ATP binding"/>
    <property type="evidence" value="ECO:0007669"/>
    <property type="project" value="UniProtKB-UniRule"/>
</dbReference>
<dbReference type="RefSeq" id="WP_116479979.1">
    <property type="nucleotide sequence ID" value="NZ_QEKV01000004.1"/>
</dbReference>
<evidence type="ECO:0000313" key="12">
    <source>
        <dbReference type="EMBL" id="PVY94533.1"/>
    </source>
</evidence>
<evidence type="ECO:0000256" key="2">
    <source>
        <dbReference type="ARBA" id="ARBA00022741"/>
    </source>
</evidence>
<dbReference type="SUPFAM" id="SSF143517">
    <property type="entry name" value="TRCF domain-like"/>
    <property type="match status" value="1"/>
</dbReference>
<dbReference type="PANTHER" id="PTHR47964:SF1">
    <property type="entry name" value="ATP-DEPENDENT DNA HELICASE HOMOLOG RECG, CHLOROPLASTIC"/>
    <property type="match status" value="1"/>
</dbReference>
<feature type="domain" description="Helicase C-terminal" evidence="11">
    <location>
        <begin position="789"/>
        <end position="955"/>
    </location>
</feature>
<dbReference type="GO" id="GO:0016787">
    <property type="term" value="F:hydrolase activity"/>
    <property type="evidence" value="ECO:0007669"/>
    <property type="project" value="UniProtKB-KW"/>
</dbReference>
<dbReference type="CDD" id="cd17991">
    <property type="entry name" value="DEXHc_TRCF"/>
    <property type="match status" value="1"/>
</dbReference>
<evidence type="ECO:0000256" key="5">
    <source>
        <dbReference type="ARBA" id="ARBA00022806"/>
    </source>
</evidence>
<dbReference type="InterPro" id="IPR011545">
    <property type="entry name" value="DEAD/DEAH_box_helicase_dom"/>
</dbReference>
<dbReference type="InterPro" id="IPR037235">
    <property type="entry name" value="TRCF-like_C_D7"/>
</dbReference>
<dbReference type="InterPro" id="IPR005118">
    <property type="entry name" value="TRCF_C"/>
</dbReference>
<name>A0A2U1E3K3_9FIRM</name>
<protein>
    <recommendedName>
        <fullName evidence="9">Transcription-repair-coupling factor</fullName>
        <shortName evidence="9">TRCF</shortName>
        <ecNumber evidence="9">3.6.4.-</ecNumber>
    </recommendedName>
</protein>
<dbReference type="Proteomes" id="UP000245793">
    <property type="component" value="Unassembled WGS sequence"/>
</dbReference>
<dbReference type="Gene3D" id="3.40.50.11180">
    <property type="match status" value="1"/>
</dbReference>
<dbReference type="InterPro" id="IPR003711">
    <property type="entry name" value="CarD-like/TRCF_RID"/>
</dbReference>
<dbReference type="Gene3D" id="3.90.1150.50">
    <property type="entry name" value="Transcription-repair-coupling factor, D7 domain"/>
    <property type="match status" value="1"/>
</dbReference>
<dbReference type="PROSITE" id="PS51194">
    <property type="entry name" value="HELICASE_CTER"/>
    <property type="match status" value="1"/>
</dbReference>
<evidence type="ECO:0000256" key="7">
    <source>
        <dbReference type="ARBA" id="ARBA00023125"/>
    </source>
</evidence>
<dbReference type="Pfam" id="PF03461">
    <property type="entry name" value="TRCF"/>
    <property type="match status" value="1"/>
</dbReference>
<keyword evidence="1 9" id="KW-0963">Cytoplasm</keyword>
<dbReference type="EC" id="3.6.4.-" evidence="9"/>
<dbReference type="SUPFAM" id="SSF52540">
    <property type="entry name" value="P-loop containing nucleoside triphosphate hydrolases"/>
    <property type="match status" value="4"/>
</dbReference>
<feature type="domain" description="Helicase ATP-binding" evidence="10">
    <location>
        <begin position="619"/>
        <end position="780"/>
    </location>
</feature>
<dbReference type="EMBL" id="QEKV01000004">
    <property type="protein sequence ID" value="PVY94533.1"/>
    <property type="molecule type" value="Genomic_DNA"/>
</dbReference>
<dbReference type="GO" id="GO:0003684">
    <property type="term" value="F:damaged DNA binding"/>
    <property type="evidence" value="ECO:0007669"/>
    <property type="project" value="InterPro"/>
</dbReference>
<dbReference type="SMART" id="SM00490">
    <property type="entry name" value="HELICc"/>
    <property type="match status" value="1"/>
</dbReference>
<dbReference type="SMART" id="SM00982">
    <property type="entry name" value="TRCF"/>
    <property type="match status" value="1"/>
</dbReference>
<dbReference type="GO" id="GO:0000716">
    <property type="term" value="P:transcription-coupled nucleotide-excision repair, DNA damage recognition"/>
    <property type="evidence" value="ECO:0007669"/>
    <property type="project" value="UniProtKB-UniRule"/>
</dbReference>
<keyword evidence="5" id="KW-0347">Helicase</keyword>
<dbReference type="Gene3D" id="3.40.50.300">
    <property type="entry name" value="P-loop containing nucleotide triphosphate hydrolases"/>
    <property type="match status" value="2"/>
</dbReference>
<dbReference type="SMART" id="SM01058">
    <property type="entry name" value="CarD_TRCF"/>
    <property type="match status" value="1"/>
</dbReference>
<comment type="similarity">
    <text evidence="9">In the C-terminal section; belongs to the helicase family. RecG subfamily.</text>
</comment>
<dbReference type="InterPro" id="IPR047112">
    <property type="entry name" value="RecG/Mfd"/>
</dbReference>
<dbReference type="Pfam" id="PF00271">
    <property type="entry name" value="Helicase_C"/>
    <property type="match status" value="1"/>
</dbReference>
<dbReference type="Pfam" id="PF00270">
    <property type="entry name" value="DEAD"/>
    <property type="match status" value="1"/>
</dbReference>
<dbReference type="SUPFAM" id="SSF141259">
    <property type="entry name" value="CarD-like"/>
    <property type="match status" value="1"/>
</dbReference>
<organism evidence="12 13">
    <name type="scientific">Ezakiella coagulans</name>
    <dbReference type="NCBI Taxonomy" id="46507"/>
    <lineage>
        <taxon>Bacteria</taxon>
        <taxon>Bacillati</taxon>
        <taxon>Bacillota</taxon>
        <taxon>Tissierellia</taxon>
        <taxon>Ezakiella</taxon>
    </lineage>
</organism>
<dbReference type="GO" id="GO:0006355">
    <property type="term" value="P:regulation of DNA-templated transcription"/>
    <property type="evidence" value="ECO:0007669"/>
    <property type="project" value="UniProtKB-UniRule"/>
</dbReference>
<keyword evidence="7 9" id="KW-0238">DNA-binding</keyword>
<dbReference type="InterPro" id="IPR004576">
    <property type="entry name" value="Mfd"/>
</dbReference>
<evidence type="ECO:0000256" key="9">
    <source>
        <dbReference type="HAMAP-Rule" id="MF_00969"/>
    </source>
</evidence>
<comment type="function">
    <text evidence="9">Couples transcription and DNA repair by recognizing RNA polymerase (RNAP) stalled at DNA lesions. Mediates ATP-dependent release of RNAP and its truncated transcript from the DNA, and recruitment of nucleotide excision repair machinery to the damaged site.</text>
</comment>
<dbReference type="HAMAP" id="MF_00969">
    <property type="entry name" value="TRCF"/>
    <property type="match status" value="1"/>
</dbReference>
<comment type="caution">
    <text evidence="12">The sequence shown here is derived from an EMBL/GenBank/DDBJ whole genome shotgun (WGS) entry which is preliminary data.</text>
</comment>
<evidence type="ECO:0000259" key="10">
    <source>
        <dbReference type="PROSITE" id="PS51192"/>
    </source>
</evidence>
<keyword evidence="4 9" id="KW-0378">Hydrolase</keyword>
<keyword evidence="3 9" id="KW-0227">DNA damage</keyword>
<dbReference type="NCBIfam" id="TIGR00580">
    <property type="entry name" value="mfd"/>
    <property type="match status" value="1"/>
</dbReference>
<keyword evidence="2 9" id="KW-0547">Nucleotide-binding</keyword>